<evidence type="ECO:0000313" key="2">
    <source>
        <dbReference type="EMBL" id="WGW11066.1"/>
    </source>
</evidence>
<feature type="transmembrane region" description="Helical" evidence="1">
    <location>
        <begin position="83"/>
        <end position="105"/>
    </location>
</feature>
<sequence length="123" mass="13607">MTNKRVRVTAPQMAAYSGEPPLTRRQQISQNTEIGRLYMATLIRTQLRLAVATVAGFVLMFCGLPLAFWLAPSLRTVLVLGIPLPWLALGLLAYPFTAVAAWFFVRQATRAETEFTALVHGDS</sequence>
<feature type="transmembrane region" description="Helical" evidence="1">
    <location>
        <begin position="49"/>
        <end position="71"/>
    </location>
</feature>
<keyword evidence="3" id="KW-1185">Reference proteome</keyword>
<dbReference type="RefSeq" id="WP_349637849.1">
    <property type="nucleotide sequence ID" value="NZ_CP090958.1"/>
</dbReference>
<accession>A0ABY8QS46</accession>
<name>A0ABY8QS46_9MICO</name>
<proteinExistence type="predicted"/>
<dbReference type="EMBL" id="CP090958">
    <property type="protein sequence ID" value="WGW11066.1"/>
    <property type="molecule type" value="Genomic_DNA"/>
</dbReference>
<dbReference type="Proteomes" id="UP001209083">
    <property type="component" value="Chromosome"/>
</dbReference>
<keyword evidence="1" id="KW-0472">Membrane</keyword>
<evidence type="ECO:0000256" key="1">
    <source>
        <dbReference type="SAM" id="Phobius"/>
    </source>
</evidence>
<gene>
    <name evidence="2" type="ORF">LWF01_13275</name>
</gene>
<organism evidence="2 3">
    <name type="scientific">Saxibacter everestensis</name>
    <dbReference type="NCBI Taxonomy" id="2909229"/>
    <lineage>
        <taxon>Bacteria</taxon>
        <taxon>Bacillati</taxon>
        <taxon>Actinomycetota</taxon>
        <taxon>Actinomycetes</taxon>
        <taxon>Micrococcales</taxon>
        <taxon>Brevibacteriaceae</taxon>
        <taxon>Saxibacter</taxon>
    </lineage>
</organism>
<keyword evidence="1" id="KW-1133">Transmembrane helix</keyword>
<evidence type="ECO:0000313" key="3">
    <source>
        <dbReference type="Proteomes" id="UP001209083"/>
    </source>
</evidence>
<evidence type="ECO:0008006" key="4">
    <source>
        <dbReference type="Google" id="ProtNLM"/>
    </source>
</evidence>
<keyword evidence="1" id="KW-0812">Transmembrane</keyword>
<reference evidence="2 3" key="1">
    <citation type="submission" date="2023-05" db="EMBL/GenBank/DDBJ databases">
        <title>Lithophilousrod everest ZFBP1038 complete genpme.</title>
        <authorList>
            <person name="Tian M."/>
        </authorList>
    </citation>
    <scope>NUCLEOTIDE SEQUENCE [LARGE SCALE GENOMIC DNA]</scope>
    <source>
        <strain evidence="2 3">ZFBP1038</strain>
    </source>
</reference>
<protein>
    <recommendedName>
        <fullName evidence="4">DUF485 domain-containing protein</fullName>
    </recommendedName>
</protein>